<dbReference type="Pfam" id="PF13843">
    <property type="entry name" value="DDE_Tnp_1_7"/>
    <property type="match status" value="1"/>
</dbReference>
<protein>
    <recommendedName>
        <fullName evidence="1">PiggyBac transposable element-derived protein domain-containing protein</fullName>
    </recommendedName>
</protein>
<dbReference type="Proteomes" id="UP000007819">
    <property type="component" value="Chromosome X"/>
</dbReference>
<reference evidence="2" key="2">
    <citation type="submission" date="2022-06" db="UniProtKB">
        <authorList>
            <consortium name="EnsemblMetazoa"/>
        </authorList>
    </citation>
    <scope>IDENTIFICATION</scope>
</reference>
<organism evidence="2 3">
    <name type="scientific">Acyrthosiphon pisum</name>
    <name type="common">Pea aphid</name>
    <dbReference type="NCBI Taxonomy" id="7029"/>
    <lineage>
        <taxon>Eukaryota</taxon>
        <taxon>Metazoa</taxon>
        <taxon>Ecdysozoa</taxon>
        <taxon>Arthropoda</taxon>
        <taxon>Hexapoda</taxon>
        <taxon>Insecta</taxon>
        <taxon>Pterygota</taxon>
        <taxon>Neoptera</taxon>
        <taxon>Paraneoptera</taxon>
        <taxon>Hemiptera</taxon>
        <taxon>Sternorrhyncha</taxon>
        <taxon>Aphidomorpha</taxon>
        <taxon>Aphidoidea</taxon>
        <taxon>Aphididae</taxon>
        <taxon>Macrosiphini</taxon>
        <taxon>Acyrthosiphon</taxon>
    </lineage>
</organism>
<accession>A0A8R2B710</accession>
<evidence type="ECO:0000313" key="2">
    <source>
        <dbReference type="EnsemblMetazoa" id="XP_008184865.1"/>
    </source>
</evidence>
<keyword evidence="3" id="KW-1185">Reference proteome</keyword>
<dbReference type="PANTHER" id="PTHR46599:SF3">
    <property type="entry name" value="PIGGYBAC TRANSPOSABLE ELEMENT-DERIVED PROTEIN 4"/>
    <property type="match status" value="1"/>
</dbReference>
<dbReference type="AlphaFoldDB" id="A0A8R2B710"/>
<name>A0A8R2B710_ACYPI</name>
<dbReference type="EnsemblMetazoa" id="XM_008186643.1">
    <property type="protein sequence ID" value="XP_008184865.1"/>
    <property type="gene ID" value="LOC100569544"/>
</dbReference>
<evidence type="ECO:0000313" key="3">
    <source>
        <dbReference type="Proteomes" id="UP000007819"/>
    </source>
</evidence>
<proteinExistence type="predicted"/>
<dbReference type="InterPro" id="IPR029526">
    <property type="entry name" value="PGBD"/>
</dbReference>
<dbReference type="RefSeq" id="XP_008184865.1">
    <property type="nucleotide sequence ID" value="XM_008186643.1"/>
</dbReference>
<dbReference type="OrthoDB" id="6604583at2759"/>
<reference evidence="3" key="1">
    <citation type="submission" date="2010-06" db="EMBL/GenBank/DDBJ databases">
        <authorList>
            <person name="Jiang H."/>
            <person name="Abraham K."/>
            <person name="Ali S."/>
            <person name="Alsbrooks S.L."/>
            <person name="Anim B.N."/>
            <person name="Anosike U.S."/>
            <person name="Attaway T."/>
            <person name="Bandaranaike D.P."/>
            <person name="Battles P.K."/>
            <person name="Bell S.N."/>
            <person name="Bell A.V."/>
            <person name="Beltran B."/>
            <person name="Bickham C."/>
            <person name="Bustamante Y."/>
            <person name="Caleb T."/>
            <person name="Canada A."/>
            <person name="Cardenas V."/>
            <person name="Carter K."/>
            <person name="Chacko J."/>
            <person name="Chandrabose M.N."/>
            <person name="Chavez D."/>
            <person name="Chavez A."/>
            <person name="Chen L."/>
            <person name="Chu H.-S."/>
            <person name="Claassen K.J."/>
            <person name="Cockrell R."/>
            <person name="Collins M."/>
            <person name="Cooper J.A."/>
            <person name="Cree A."/>
            <person name="Curry S.M."/>
            <person name="Da Y."/>
            <person name="Dao M.D."/>
            <person name="Das B."/>
            <person name="Davila M.-L."/>
            <person name="Davy-Carroll L."/>
            <person name="Denson S."/>
            <person name="Dinh H."/>
            <person name="Ebong V.E."/>
            <person name="Edwards J.R."/>
            <person name="Egan A."/>
            <person name="El-Daye J."/>
            <person name="Escobedo L."/>
            <person name="Fernandez S."/>
            <person name="Fernando P.R."/>
            <person name="Flagg N."/>
            <person name="Forbes L.D."/>
            <person name="Fowler R.G."/>
            <person name="Fu Q."/>
            <person name="Gabisi R.A."/>
            <person name="Ganer J."/>
            <person name="Garbino Pronczuk A."/>
            <person name="Garcia R.M."/>
            <person name="Garner T."/>
            <person name="Garrett T.E."/>
            <person name="Gonzalez D.A."/>
            <person name="Hamid H."/>
            <person name="Hawkins E.S."/>
            <person name="Hirani K."/>
            <person name="Hogues M.E."/>
            <person name="Hollins B."/>
            <person name="Hsiao C.-H."/>
            <person name="Jabil R."/>
            <person name="James M.L."/>
            <person name="Jhangiani S.N."/>
            <person name="Johnson B."/>
            <person name="Johnson Q."/>
            <person name="Joshi V."/>
            <person name="Kalu J.B."/>
            <person name="Kam C."/>
            <person name="Kashfia A."/>
            <person name="Keebler J."/>
            <person name="Kisamo H."/>
            <person name="Kovar C.L."/>
            <person name="Lago L.A."/>
            <person name="Lai C.-Y."/>
            <person name="Laidlaw J."/>
            <person name="Lara F."/>
            <person name="Le T.-K."/>
            <person name="Lee S.L."/>
            <person name="Legall F.H."/>
            <person name="Lemon S.J."/>
            <person name="Lewis L.R."/>
            <person name="Li B."/>
            <person name="Liu Y."/>
            <person name="Liu Y.-S."/>
            <person name="Lopez J."/>
            <person name="Lozado R.J."/>
            <person name="Lu J."/>
            <person name="Madu R.C."/>
            <person name="Maheshwari M."/>
            <person name="Maheshwari R."/>
            <person name="Malloy K."/>
            <person name="Martinez E."/>
            <person name="Mathew T."/>
            <person name="Mercado I.C."/>
            <person name="Mercado C."/>
            <person name="Meyer B."/>
            <person name="Montgomery K."/>
            <person name="Morgan M.B."/>
            <person name="Munidasa M."/>
            <person name="Nazareth L.V."/>
            <person name="Nelson J."/>
            <person name="Ng B.M."/>
            <person name="Nguyen N.B."/>
            <person name="Nguyen P.Q."/>
            <person name="Nguyen T."/>
            <person name="Obregon M."/>
            <person name="Okwuonu G.O."/>
            <person name="Onwere C.G."/>
            <person name="Orozco G."/>
            <person name="Parra A."/>
            <person name="Patel S."/>
            <person name="Patil S."/>
            <person name="Perez A."/>
            <person name="Perez Y."/>
            <person name="Pham C."/>
            <person name="Primus E.L."/>
            <person name="Pu L.-L."/>
            <person name="Puazo M."/>
            <person name="Qin X."/>
            <person name="Quiroz J.B."/>
            <person name="Reese J."/>
            <person name="Richards S."/>
            <person name="Rives C.M."/>
            <person name="Robberts R."/>
            <person name="Ruiz S.J."/>
            <person name="Ruiz M.J."/>
            <person name="Santibanez J."/>
            <person name="Schneider B.W."/>
            <person name="Sisson I."/>
            <person name="Smith M."/>
            <person name="Sodergren E."/>
            <person name="Song X.-Z."/>
            <person name="Song B.B."/>
            <person name="Summersgill H."/>
            <person name="Thelus R."/>
            <person name="Thornton R.D."/>
            <person name="Trejos Z.Y."/>
            <person name="Usmani K."/>
            <person name="Vattathil S."/>
            <person name="Villasana D."/>
            <person name="Walker D.L."/>
            <person name="Wang S."/>
            <person name="Wang K."/>
            <person name="White C.S."/>
            <person name="Williams A.C."/>
            <person name="Williamson J."/>
            <person name="Wilson K."/>
            <person name="Woghiren I.O."/>
            <person name="Woodworth J.R."/>
            <person name="Worley K.C."/>
            <person name="Wright R.A."/>
            <person name="Wu W."/>
            <person name="Young L."/>
            <person name="Zhang L."/>
            <person name="Zhang J."/>
            <person name="Zhu Y."/>
            <person name="Muzny D.M."/>
            <person name="Weinstock G."/>
            <person name="Gibbs R.A."/>
        </authorList>
    </citation>
    <scope>NUCLEOTIDE SEQUENCE [LARGE SCALE GENOMIC DNA]</scope>
    <source>
        <strain evidence="3">LSR1</strain>
    </source>
</reference>
<sequence length="593" mass="69158">MSKKLSNEEIARELDEYFANSESEDELYDFDLANDDSDPSFYQSRPVDNNFILINSNTNSQSNANGVYNSNQVQYNTPTEISQHDLQASGLLHDDQYLFKDVDIDEALENFETDFQDYFSQNESFQSPSSSITQQSRASSDSGVQCEEFDLNEASPVIDYFEAFITYDLIGKIVFETNRYAQEQPIISEHSRMVYWKDTSMEELYIFLGVTILMARNKNQQIKGDRLYKIKMVLTEVRKNFKDAMIPFSNLAIDESLILWKGRLSFKQYIKSKRHRFGIKLYVMCDCETDFILNFIVYTGATVYKDPLEDILGKSGVIVKDLMKPYLNKGYSLFTDNFYTSPQLSMYLHKRKTNTCGTVRKNRKLMPSIEGKLKLGEREARCTDKLLAIHWKDRRDVYMLTSMNTNEMVDTKNIDRKTGKKYLKPQYCVVSYNKNMGAIDKTDMLLSSTECVRRTLKWYKKLFFHIIDMSMLNAYSAYKTVTGKHISLADFQLTLINEILQKYKSSVKTTPSKGKKIISTDSRLSERHFPDLIPQTSSKKQRRKCFVCSHKTEGKKRTDTLYQCNECNFYIRDQILVLNVCVYKDQSEQRNYK</sequence>
<feature type="domain" description="PiggyBac transposable element-derived protein" evidence="1">
    <location>
        <begin position="217"/>
        <end position="475"/>
    </location>
</feature>
<evidence type="ECO:0000259" key="1">
    <source>
        <dbReference type="Pfam" id="PF13843"/>
    </source>
</evidence>
<dbReference type="KEGG" id="api:100569544"/>
<dbReference type="GeneID" id="100569544"/>
<dbReference type="PANTHER" id="PTHR46599">
    <property type="entry name" value="PIGGYBAC TRANSPOSABLE ELEMENT-DERIVED PROTEIN 4"/>
    <property type="match status" value="1"/>
</dbReference>